<dbReference type="Pfam" id="PF08402">
    <property type="entry name" value="TOBE_2"/>
    <property type="match status" value="1"/>
</dbReference>
<dbReference type="SUPFAM" id="SSF50331">
    <property type="entry name" value="MOP-like"/>
    <property type="match status" value="1"/>
</dbReference>
<name>A0A644V3Z6_9ZZZZ</name>
<feature type="domain" description="ABC transporter" evidence="4">
    <location>
        <begin position="6"/>
        <end position="237"/>
    </location>
</feature>
<dbReference type="GO" id="GO:0016887">
    <property type="term" value="F:ATP hydrolysis activity"/>
    <property type="evidence" value="ECO:0007669"/>
    <property type="project" value="InterPro"/>
</dbReference>
<comment type="caution">
    <text evidence="5">The sequence shown here is derived from an EMBL/GenBank/DDBJ whole genome shotgun (WGS) entry which is preliminary data.</text>
</comment>
<evidence type="ECO:0000259" key="4">
    <source>
        <dbReference type="PROSITE" id="PS50893"/>
    </source>
</evidence>
<dbReference type="EMBL" id="VSSQ01000207">
    <property type="protein sequence ID" value="MPL85542.1"/>
    <property type="molecule type" value="Genomic_DNA"/>
</dbReference>
<dbReference type="PANTHER" id="PTHR42781:SF4">
    <property type="entry name" value="SPERMIDINE_PUTRESCINE IMPORT ATP-BINDING PROTEIN POTA"/>
    <property type="match status" value="1"/>
</dbReference>
<reference evidence="5" key="1">
    <citation type="submission" date="2019-08" db="EMBL/GenBank/DDBJ databases">
        <authorList>
            <person name="Kucharzyk K."/>
            <person name="Murdoch R.W."/>
            <person name="Higgins S."/>
            <person name="Loffler F."/>
        </authorList>
    </citation>
    <scope>NUCLEOTIDE SEQUENCE</scope>
</reference>
<dbReference type="InterPro" id="IPR008995">
    <property type="entry name" value="Mo/tungstate-bd_C_term_dom"/>
</dbReference>
<evidence type="ECO:0000256" key="3">
    <source>
        <dbReference type="ARBA" id="ARBA00022840"/>
    </source>
</evidence>
<organism evidence="5">
    <name type="scientific">bioreactor metagenome</name>
    <dbReference type="NCBI Taxonomy" id="1076179"/>
    <lineage>
        <taxon>unclassified sequences</taxon>
        <taxon>metagenomes</taxon>
        <taxon>ecological metagenomes</taxon>
    </lineage>
</organism>
<dbReference type="Pfam" id="PF00005">
    <property type="entry name" value="ABC_tran"/>
    <property type="match status" value="1"/>
</dbReference>
<evidence type="ECO:0000313" key="5">
    <source>
        <dbReference type="EMBL" id="MPL85542.1"/>
    </source>
</evidence>
<dbReference type="GO" id="GO:0022857">
    <property type="term" value="F:transmembrane transporter activity"/>
    <property type="evidence" value="ECO:0007669"/>
    <property type="project" value="InterPro"/>
</dbReference>
<dbReference type="InterPro" id="IPR003439">
    <property type="entry name" value="ABC_transporter-like_ATP-bd"/>
</dbReference>
<dbReference type="GO" id="GO:0005524">
    <property type="term" value="F:ATP binding"/>
    <property type="evidence" value="ECO:0007669"/>
    <property type="project" value="UniProtKB-KW"/>
</dbReference>
<dbReference type="SMART" id="SM00382">
    <property type="entry name" value="AAA"/>
    <property type="match status" value="1"/>
</dbReference>
<dbReference type="InterPro" id="IPR003593">
    <property type="entry name" value="AAA+_ATPase"/>
</dbReference>
<dbReference type="PANTHER" id="PTHR42781">
    <property type="entry name" value="SPERMIDINE/PUTRESCINE IMPORT ATP-BINDING PROTEIN POTA"/>
    <property type="match status" value="1"/>
</dbReference>
<dbReference type="SUPFAM" id="SSF52540">
    <property type="entry name" value="P-loop containing nucleoside triphosphate hydrolases"/>
    <property type="match status" value="1"/>
</dbReference>
<dbReference type="GO" id="GO:0043190">
    <property type="term" value="C:ATP-binding cassette (ABC) transporter complex"/>
    <property type="evidence" value="ECO:0007669"/>
    <property type="project" value="InterPro"/>
</dbReference>
<dbReference type="InterPro" id="IPR027417">
    <property type="entry name" value="P-loop_NTPase"/>
</dbReference>
<dbReference type="InterPro" id="IPR050093">
    <property type="entry name" value="ABC_SmlMolc_Importer"/>
</dbReference>
<dbReference type="AlphaFoldDB" id="A0A644V3Z6"/>
<accession>A0A644V3Z6</accession>
<keyword evidence="3 5" id="KW-0067">ATP-binding</keyword>
<dbReference type="Gene3D" id="3.40.50.300">
    <property type="entry name" value="P-loop containing nucleotide triphosphate hydrolases"/>
    <property type="match status" value="1"/>
</dbReference>
<proteinExistence type="predicted"/>
<evidence type="ECO:0000256" key="2">
    <source>
        <dbReference type="ARBA" id="ARBA00022741"/>
    </source>
</evidence>
<evidence type="ECO:0000256" key="1">
    <source>
        <dbReference type="ARBA" id="ARBA00022448"/>
    </source>
</evidence>
<keyword evidence="1" id="KW-0813">Transport</keyword>
<gene>
    <name evidence="5" type="primary">btuD_78</name>
    <name evidence="5" type="ORF">SDC9_31511</name>
</gene>
<sequence>MSEDVITVSGLAKSYRKKEVVHPLDLSVRKGEILAIIGPSGAGKSTLMRMMDTIEPASQGEMIIFGEPVTKCSAHRIRGRMGMLFQKTVLFDRTVAENVELGLSYRNLPKKERKERVAEILEHMGLSQLAERGARTLSGGEGQRISFARVLATRPEILFLDEPTANLDPVSTQILEEMIIRENRENKTTIILNTHDQAQGQRLADRIAVMMDGSFVQVGSADEVFYHPVSEKVAKFVGIQNIFPGHVRDGEVVSSQVSFCQAPGSLAGNGQNVQIMLRAEDISLSKKGITDGRRSLPGVVISSARSGAFLEVGVNAGCHFTVIVPFRQTGDVYAPGERVWIGWRSDVVHVIPDTS</sequence>
<dbReference type="PROSITE" id="PS50893">
    <property type="entry name" value="ABC_TRANSPORTER_2"/>
    <property type="match status" value="1"/>
</dbReference>
<keyword evidence="2" id="KW-0547">Nucleotide-binding</keyword>
<dbReference type="InterPro" id="IPR013611">
    <property type="entry name" value="Transp-assoc_OB_typ2"/>
</dbReference>
<protein>
    <submittedName>
        <fullName evidence="5">Vitamin B12 import ATP-binding protein BtuD</fullName>
    </submittedName>
</protein>